<evidence type="ECO:0000256" key="1">
    <source>
        <dbReference type="SAM" id="MobiDB-lite"/>
    </source>
</evidence>
<sequence>MLNTIPSHPIPSISPFLSLQVPSPTMEVHHSASASSLSVPSPTFTSYSSENLGDIAARVVGELNLSNSDPYEDDFYASLHQNDTVEHDHDHRDEEEEVGDDDDDDSEFEFAVLCREDDSSPISADEIFSNGQIRPMFPIFNTDLVFGDGKNDDGLQGLEEKTIRLPLRKLLTKERENSAASCSSSEADDLDGIPQGTYCVWTPNQKKKDNDIIGKKSHSTGSCSKRFRIRDLLYRSNSDGKDTFVFLTPSNQHNHGGDQKRRERIPPSALAKKKGGGSLEGKKKSYLPYRRDLVGFFANANSISRTVRPF</sequence>
<feature type="compositionally biased region" description="Acidic residues" evidence="1">
    <location>
        <begin position="93"/>
        <end position="105"/>
    </location>
</feature>
<protein>
    <submittedName>
        <fullName evidence="2">Uncharacterized protein</fullName>
    </submittedName>
</protein>
<reference evidence="2" key="1">
    <citation type="journal article" date="2013" name="J. Plant Res.">
        <title>Effect of fungi and light on seed germination of three Opuntia species from semiarid lands of central Mexico.</title>
        <authorList>
            <person name="Delgado-Sanchez P."/>
            <person name="Jimenez-Bremont J.F."/>
            <person name="Guerrero-Gonzalez Mde L."/>
            <person name="Flores J."/>
        </authorList>
    </citation>
    <scope>NUCLEOTIDE SEQUENCE</scope>
    <source>
        <tissue evidence="2">Cladode</tissue>
    </source>
</reference>
<feature type="region of interest" description="Disordered" evidence="1">
    <location>
        <begin position="249"/>
        <end position="283"/>
    </location>
</feature>
<dbReference type="AlphaFoldDB" id="A0A7C9EP32"/>
<dbReference type="PANTHER" id="PTHR33095">
    <property type="entry name" value="OS07G0619500 PROTEIN"/>
    <property type="match status" value="1"/>
</dbReference>
<proteinExistence type="predicted"/>
<reference evidence="2" key="2">
    <citation type="submission" date="2020-07" db="EMBL/GenBank/DDBJ databases">
        <authorList>
            <person name="Vera ALvarez R."/>
            <person name="Arias-Moreno D.M."/>
            <person name="Jimenez-Jacinto V."/>
            <person name="Jimenez-Bremont J.F."/>
            <person name="Swaminathan K."/>
            <person name="Moose S.P."/>
            <person name="Guerrero-Gonzalez M.L."/>
            <person name="Marino-Ramirez L."/>
            <person name="Landsman D."/>
            <person name="Rodriguez-Kessler M."/>
            <person name="Delgado-Sanchez P."/>
        </authorList>
    </citation>
    <scope>NUCLEOTIDE SEQUENCE</scope>
    <source>
        <tissue evidence="2">Cladode</tissue>
    </source>
</reference>
<dbReference type="InterPro" id="IPR012442">
    <property type="entry name" value="DUF1645_plant"/>
</dbReference>
<dbReference type="PANTHER" id="PTHR33095:SF23">
    <property type="entry name" value="DUF1645 FAMILY PROTEIN"/>
    <property type="match status" value="1"/>
</dbReference>
<evidence type="ECO:0000313" key="2">
    <source>
        <dbReference type="EMBL" id="MBA4671123.1"/>
    </source>
</evidence>
<feature type="compositionally biased region" description="Basic and acidic residues" evidence="1">
    <location>
        <begin position="255"/>
        <end position="265"/>
    </location>
</feature>
<feature type="region of interest" description="Disordered" evidence="1">
    <location>
        <begin position="86"/>
        <end position="105"/>
    </location>
</feature>
<accession>A0A7C9EP32</accession>
<dbReference type="Pfam" id="PF07816">
    <property type="entry name" value="DUF1645"/>
    <property type="match status" value="1"/>
</dbReference>
<dbReference type="EMBL" id="GISG01249788">
    <property type="protein sequence ID" value="MBA4671123.1"/>
    <property type="molecule type" value="Transcribed_RNA"/>
</dbReference>
<organism evidence="2">
    <name type="scientific">Opuntia streptacantha</name>
    <name type="common">Prickly pear cactus</name>
    <name type="synonym">Opuntia cardona</name>
    <dbReference type="NCBI Taxonomy" id="393608"/>
    <lineage>
        <taxon>Eukaryota</taxon>
        <taxon>Viridiplantae</taxon>
        <taxon>Streptophyta</taxon>
        <taxon>Embryophyta</taxon>
        <taxon>Tracheophyta</taxon>
        <taxon>Spermatophyta</taxon>
        <taxon>Magnoliopsida</taxon>
        <taxon>eudicotyledons</taxon>
        <taxon>Gunneridae</taxon>
        <taxon>Pentapetalae</taxon>
        <taxon>Caryophyllales</taxon>
        <taxon>Cactineae</taxon>
        <taxon>Cactaceae</taxon>
        <taxon>Opuntioideae</taxon>
        <taxon>Opuntia</taxon>
    </lineage>
</organism>
<name>A0A7C9EP32_OPUST</name>